<sequence length="86" mass="10023">MAKDIKVPTAPNNTIVIKFRKNCFFFTWNPALNMIGGRRYMKKSSSLNNNMRELLHPVLNRIIIPVKRPMARAVIDSLTQRFFSRS</sequence>
<protein>
    <submittedName>
        <fullName evidence="1">Sodium/hydrogen exchanger</fullName>
    </submittedName>
</protein>
<evidence type="ECO:0000313" key="1">
    <source>
        <dbReference type="EMBL" id="MBX06537.1"/>
    </source>
</evidence>
<organism evidence="1">
    <name type="scientific">Rhizophora mucronata</name>
    <name type="common">Asiatic mangrove</name>
    <dbReference type="NCBI Taxonomy" id="61149"/>
    <lineage>
        <taxon>Eukaryota</taxon>
        <taxon>Viridiplantae</taxon>
        <taxon>Streptophyta</taxon>
        <taxon>Embryophyta</taxon>
        <taxon>Tracheophyta</taxon>
        <taxon>Spermatophyta</taxon>
        <taxon>Magnoliopsida</taxon>
        <taxon>eudicotyledons</taxon>
        <taxon>Gunneridae</taxon>
        <taxon>Pentapetalae</taxon>
        <taxon>rosids</taxon>
        <taxon>fabids</taxon>
        <taxon>Malpighiales</taxon>
        <taxon>Rhizophoraceae</taxon>
        <taxon>Rhizophora</taxon>
    </lineage>
</organism>
<dbReference type="AlphaFoldDB" id="A0A2P2KLE2"/>
<reference evidence="1" key="1">
    <citation type="submission" date="2018-02" db="EMBL/GenBank/DDBJ databases">
        <title>Rhizophora mucronata_Transcriptome.</title>
        <authorList>
            <person name="Meera S.P."/>
            <person name="Sreeshan A."/>
            <person name="Augustine A."/>
        </authorList>
    </citation>
    <scope>NUCLEOTIDE SEQUENCE</scope>
    <source>
        <tissue evidence="1">Leaf</tissue>
    </source>
</reference>
<dbReference type="EMBL" id="GGEC01026053">
    <property type="protein sequence ID" value="MBX06537.1"/>
    <property type="molecule type" value="Transcribed_RNA"/>
</dbReference>
<name>A0A2P2KLE2_RHIMU</name>
<accession>A0A2P2KLE2</accession>
<proteinExistence type="predicted"/>